<name>A0A392P1V8_9FABA</name>
<protein>
    <submittedName>
        <fullName evidence="2">Putative galactinol-sucrose galactosyltransferase 2</fullName>
    </submittedName>
</protein>
<keyword evidence="2" id="KW-0808">Transferase</keyword>
<dbReference type="AlphaFoldDB" id="A0A392P1V8"/>
<dbReference type="InterPro" id="IPR008811">
    <property type="entry name" value="Glycosyl_hydrolases_36"/>
</dbReference>
<keyword evidence="1" id="KW-0119">Carbohydrate metabolism</keyword>
<organism evidence="2 3">
    <name type="scientific">Trifolium medium</name>
    <dbReference type="NCBI Taxonomy" id="97028"/>
    <lineage>
        <taxon>Eukaryota</taxon>
        <taxon>Viridiplantae</taxon>
        <taxon>Streptophyta</taxon>
        <taxon>Embryophyta</taxon>
        <taxon>Tracheophyta</taxon>
        <taxon>Spermatophyta</taxon>
        <taxon>Magnoliopsida</taxon>
        <taxon>eudicotyledons</taxon>
        <taxon>Gunneridae</taxon>
        <taxon>Pentapetalae</taxon>
        <taxon>rosids</taxon>
        <taxon>fabids</taxon>
        <taxon>Fabales</taxon>
        <taxon>Fabaceae</taxon>
        <taxon>Papilionoideae</taxon>
        <taxon>50 kb inversion clade</taxon>
        <taxon>NPAAA clade</taxon>
        <taxon>Hologalegina</taxon>
        <taxon>IRL clade</taxon>
        <taxon>Trifolieae</taxon>
        <taxon>Trifolium</taxon>
    </lineage>
</organism>
<evidence type="ECO:0000313" key="3">
    <source>
        <dbReference type="Proteomes" id="UP000265520"/>
    </source>
</evidence>
<keyword evidence="3" id="KW-1185">Reference proteome</keyword>
<reference evidence="2 3" key="1">
    <citation type="journal article" date="2018" name="Front. Plant Sci.">
        <title>Red Clover (Trifolium pratense) and Zigzag Clover (T. medium) - A Picture of Genomic Similarities and Differences.</title>
        <authorList>
            <person name="Dluhosova J."/>
            <person name="Istvanek J."/>
            <person name="Nedelnik J."/>
            <person name="Repkova J."/>
        </authorList>
    </citation>
    <scope>NUCLEOTIDE SEQUENCE [LARGE SCALE GENOMIC DNA]</scope>
    <source>
        <strain evidence="3">cv. 10/8</strain>
        <tissue evidence="2">Leaf</tissue>
    </source>
</reference>
<dbReference type="EMBL" id="LXQA010058352">
    <property type="protein sequence ID" value="MCI05336.1"/>
    <property type="molecule type" value="Genomic_DNA"/>
</dbReference>
<evidence type="ECO:0000313" key="2">
    <source>
        <dbReference type="EMBL" id="MCI05336.1"/>
    </source>
</evidence>
<evidence type="ECO:0000256" key="1">
    <source>
        <dbReference type="ARBA" id="ARBA00023277"/>
    </source>
</evidence>
<comment type="caution">
    <text evidence="2">The sequence shown here is derived from an EMBL/GenBank/DDBJ whole genome shotgun (WGS) entry which is preliminary data.</text>
</comment>
<accession>A0A392P1V8</accession>
<keyword evidence="2" id="KW-0328">Glycosyltransferase</keyword>
<proteinExistence type="predicted"/>
<feature type="non-terminal residue" evidence="2">
    <location>
        <position position="1"/>
    </location>
</feature>
<sequence length="56" mass="6619">DHAVETNQGLHMVYMHAGTNPFEVINQAVKAVEKHMQTFHHREKKRVRPSSLKYYQ</sequence>
<dbReference type="Proteomes" id="UP000265520">
    <property type="component" value="Unassembled WGS sequence"/>
</dbReference>
<dbReference type="GO" id="GO:0016757">
    <property type="term" value="F:glycosyltransferase activity"/>
    <property type="evidence" value="ECO:0007669"/>
    <property type="project" value="UniProtKB-KW"/>
</dbReference>
<dbReference type="Pfam" id="PF05691">
    <property type="entry name" value="Raffinose_syn"/>
    <property type="match status" value="1"/>
</dbReference>